<evidence type="ECO:0000259" key="5">
    <source>
        <dbReference type="PROSITE" id="PS51379"/>
    </source>
</evidence>
<dbReference type="InterPro" id="IPR009016">
    <property type="entry name" value="Fe_hydrogenase"/>
</dbReference>
<dbReference type="Pfam" id="PF02906">
    <property type="entry name" value="Fe_hyd_lg_C"/>
    <property type="match status" value="2"/>
</dbReference>
<accession>A0A1T4L0R0</accession>
<feature type="domain" description="4Fe-4S ferredoxin-type" evidence="5">
    <location>
        <begin position="36"/>
        <end position="64"/>
    </location>
</feature>
<keyword evidence="1" id="KW-0004">4Fe-4S</keyword>
<dbReference type="GO" id="GO:0051539">
    <property type="term" value="F:4 iron, 4 sulfur cluster binding"/>
    <property type="evidence" value="ECO:0007669"/>
    <property type="project" value="UniProtKB-KW"/>
</dbReference>
<evidence type="ECO:0000256" key="1">
    <source>
        <dbReference type="ARBA" id="ARBA00022485"/>
    </source>
</evidence>
<dbReference type="Proteomes" id="UP000196365">
    <property type="component" value="Unassembled WGS sequence"/>
</dbReference>
<dbReference type="PROSITE" id="PS51656">
    <property type="entry name" value="4FE4S"/>
    <property type="match status" value="1"/>
</dbReference>
<sequence>MKEYSHSVVLNKEKCLGCTNCIKNCPTQAIRVRNGKAFIISDRCIDCGECIKVCPHHAKDAVTDSIQEIEKFTYKIAIVAPTFLSQFEDDISTNAILTAIKNIGFDEVREVAYSAEILGKALDKEFNKEGVKFPLISSSCPAIVRLIQVRFPELISHLVSLESPMEVEARLVRKELKQKGVKQEEIGIFFISPCPAKVTSVKKTIGQKEEKSAVNGVFSIKDIYIKVLKNIKNLTQVEDLERASSKGISWAQTGGEASFISDSNYINVDGIQSVIKVLEEIERGKLKDISFFEGLACRGGCVGGALVVENNFIAKQRIYRRAKKSKKENPFTKEEIEQFYKSGILHQTSKILPRPMPPLDENINLAIEKAKRIEELVKKLPGLDCGSCGAPTCLALAEDIVKERAQEVDCIFLLREGINHLAKEMVSLSEKVPPVIMEKNKEQGV</sequence>
<dbReference type="SUPFAM" id="SSF54862">
    <property type="entry name" value="4Fe-4S ferredoxins"/>
    <property type="match status" value="1"/>
</dbReference>
<keyword evidence="2" id="KW-0479">Metal-binding</keyword>
<gene>
    <name evidence="7" type="ORF">SAMN02745973_00765</name>
</gene>
<evidence type="ECO:0000259" key="6">
    <source>
        <dbReference type="PROSITE" id="PS51656"/>
    </source>
</evidence>
<feature type="domain" description="4Fe-4S ferredoxin-type" evidence="5">
    <location>
        <begin position="6"/>
        <end position="35"/>
    </location>
</feature>
<dbReference type="InterPro" id="IPR017900">
    <property type="entry name" value="4Fe4S_Fe_S_CS"/>
</dbReference>
<evidence type="ECO:0000256" key="2">
    <source>
        <dbReference type="ARBA" id="ARBA00022723"/>
    </source>
</evidence>
<dbReference type="Pfam" id="PF04060">
    <property type="entry name" value="FeS"/>
    <property type="match status" value="1"/>
</dbReference>
<evidence type="ECO:0000256" key="4">
    <source>
        <dbReference type="ARBA" id="ARBA00023014"/>
    </source>
</evidence>
<feature type="domain" description="4Fe-4S" evidence="6">
    <location>
        <begin position="368"/>
        <end position="427"/>
    </location>
</feature>
<organism evidence="7 8">
    <name type="scientific">Garciella nitratireducens DSM 15102</name>
    <dbReference type="NCBI Taxonomy" id="1121911"/>
    <lineage>
        <taxon>Bacteria</taxon>
        <taxon>Bacillati</taxon>
        <taxon>Bacillota</taxon>
        <taxon>Clostridia</taxon>
        <taxon>Eubacteriales</taxon>
        <taxon>Eubacteriaceae</taxon>
        <taxon>Garciella</taxon>
    </lineage>
</organism>
<dbReference type="EMBL" id="FUWV01000003">
    <property type="protein sequence ID" value="SJZ48191.1"/>
    <property type="molecule type" value="Genomic_DNA"/>
</dbReference>
<dbReference type="Gene3D" id="3.30.70.20">
    <property type="match status" value="1"/>
</dbReference>
<dbReference type="AlphaFoldDB" id="A0A1T4L0R0"/>
<dbReference type="Gene3D" id="3.40.950.10">
    <property type="entry name" value="Fe-only Hydrogenase (Larger Subunit), Chain L, domain 3"/>
    <property type="match status" value="2"/>
</dbReference>
<protein>
    <submittedName>
        <fullName evidence="7">Iron only hydrogenase large subunit, C-terminal domain</fullName>
    </submittedName>
</protein>
<evidence type="ECO:0000256" key="3">
    <source>
        <dbReference type="ARBA" id="ARBA00023004"/>
    </source>
</evidence>
<dbReference type="PROSITE" id="PS00198">
    <property type="entry name" value="4FE4S_FER_1"/>
    <property type="match status" value="1"/>
</dbReference>
<dbReference type="InterPro" id="IPR017896">
    <property type="entry name" value="4Fe4S_Fe-S-bd"/>
</dbReference>
<dbReference type="InterPro" id="IPR050395">
    <property type="entry name" value="4Fe4S_Ferredoxin_RnfB"/>
</dbReference>
<dbReference type="PANTHER" id="PTHR43560">
    <property type="entry name" value="ION-TRANSLOCATING OXIDOREDUCTASE COMPLEX SUBUNIT B"/>
    <property type="match status" value="1"/>
</dbReference>
<dbReference type="OrthoDB" id="9798098at2"/>
<dbReference type="InterPro" id="IPR007202">
    <property type="entry name" value="4Fe-4S_dom"/>
</dbReference>
<dbReference type="SUPFAM" id="SSF53920">
    <property type="entry name" value="Fe-only hydrogenase"/>
    <property type="match status" value="1"/>
</dbReference>
<keyword evidence="3" id="KW-0408">Iron</keyword>
<keyword evidence="4" id="KW-0411">Iron-sulfur</keyword>
<dbReference type="PANTHER" id="PTHR43560:SF1">
    <property type="entry name" value="ION-TRANSLOCATING OXIDOREDUCTASE COMPLEX SUBUNIT B"/>
    <property type="match status" value="1"/>
</dbReference>
<evidence type="ECO:0000313" key="7">
    <source>
        <dbReference type="EMBL" id="SJZ48191.1"/>
    </source>
</evidence>
<dbReference type="Pfam" id="PF13237">
    <property type="entry name" value="Fer4_10"/>
    <property type="match status" value="1"/>
</dbReference>
<dbReference type="Gene3D" id="3.40.50.1780">
    <property type="match status" value="2"/>
</dbReference>
<dbReference type="PROSITE" id="PS51379">
    <property type="entry name" value="4FE4S_FER_2"/>
    <property type="match status" value="2"/>
</dbReference>
<name>A0A1T4L0R0_9FIRM</name>
<dbReference type="Gene3D" id="1.10.15.40">
    <property type="entry name" value="Electron transport complex subunit B, putative Fe-S cluster"/>
    <property type="match status" value="1"/>
</dbReference>
<dbReference type="InterPro" id="IPR004108">
    <property type="entry name" value="Fe_hydrogenase_lsu_C"/>
</dbReference>
<proteinExistence type="predicted"/>
<evidence type="ECO:0000313" key="8">
    <source>
        <dbReference type="Proteomes" id="UP000196365"/>
    </source>
</evidence>
<dbReference type="RefSeq" id="WP_087678186.1">
    <property type="nucleotide sequence ID" value="NZ_FUWV01000003.1"/>
</dbReference>
<dbReference type="GO" id="GO:0046872">
    <property type="term" value="F:metal ion binding"/>
    <property type="evidence" value="ECO:0007669"/>
    <property type="project" value="UniProtKB-KW"/>
</dbReference>
<keyword evidence="8" id="KW-1185">Reference proteome</keyword>
<reference evidence="7 8" key="1">
    <citation type="submission" date="2017-02" db="EMBL/GenBank/DDBJ databases">
        <authorList>
            <person name="Peterson S.W."/>
        </authorList>
    </citation>
    <scope>NUCLEOTIDE SEQUENCE [LARGE SCALE GENOMIC DNA]</scope>
    <source>
        <strain evidence="7 8">DSM 15102</strain>
    </source>
</reference>